<name>A0A7W9F2J3_9SPHN</name>
<dbReference type="Pfam" id="PF04463">
    <property type="entry name" value="2-thiour_desulf"/>
    <property type="match status" value="1"/>
</dbReference>
<organism evidence="1 2">
    <name type="scientific">Sphingomonas prati</name>
    <dbReference type="NCBI Taxonomy" id="1843237"/>
    <lineage>
        <taxon>Bacteria</taxon>
        <taxon>Pseudomonadati</taxon>
        <taxon>Pseudomonadota</taxon>
        <taxon>Alphaproteobacteria</taxon>
        <taxon>Sphingomonadales</taxon>
        <taxon>Sphingomonadaceae</taxon>
        <taxon>Sphingomonas</taxon>
    </lineage>
</organism>
<proteinExistence type="predicted"/>
<dbReference type="EMBL" id="JACIJR010000007">
    <property type="protein sequence ID" value="MBB5730366.1"/>
    <property type="molecule type" value="Genomic_DNA"/>
</dbReference>
<keyword evidence="2" id="KW-1185">Reference proteome</keyword>
<accession>A0A7W9F2J3</accession>
<comment type="caution">
    <text evidence="1">The sequence shown here is derived from an EMBL/GenBank/DDBJ whole genome shotgun (WGS) entry which is preliminary data.</text>
</comment>
<dbReference type="AlphaFoldDB" id="A0A7W9F2J3"/>
<dbReference type="PANTHER" id="PTHR30087">
    <property type="entry name" value="INNER MEMBRANE PROTEIN"/>
    <property type="match status" value="1"/>
</dbReference>
<gene>
    <name evidence="1" type="ORF">FHS99_002869</name>
</gene>
<dbReference type="PANTHER" id="PTHR30087:SF1">
    <property type="entry name" value="HYPOTHETICAL CYTOSOLIC PROTEIN"/>
    <property type="match status" value="1"/>
</dbReference>
<dbReference type="RefSeq" id="WP_157177102.1">
    <property type="nucleotide sequence ID" value="NZ_BMJP01000005.1"/>
</dbReference>
<sequence length="170" mass="17993">MVEPPKLLVSACLLGRPVRYDGTAKTLYDDAFSRWRREGRVVAVCPEALGGLPTPRLPAEIADTLDGRDVLEGRGRVVDIGGADITSAFVQGAGAALKLAVDQGCRFALLIDGSPSCGSAFIYDGSFTGRRHTGEGIAAALLRRHGITVFAPNQIHNLAAIMDEHGRAQP</sequence>
<dbReference type="InterPro" id="IPR007553">
    <property type="entry name" value="2-thiour_desulf"/>
</dbReference>
<evidence type="ECO:0000313" key="2">
    <source>
        <dbReference type="Proteomes" id="UP000546701"/>
    </source>
</evidence>
<reference evidence="1 2" key="1">
    <citation type="submission" date="2020-08" db="EMBL/GenBank/DDBJ databases">
        <title>Genomic Encyclopedia of Type Strains, Phase IV (KMG-IV): sequencing the most valuable type-strain genomes for metagenomic binning, comparative biology and taxonomic classification.</title>
        <authorList>
            <person name="Goeker M."/>
        </authorList>
    </citation>
    <scope>NUCLEOTIDE SEQUENCE [LARGE SCALE GENOMIC DNA]</scope>
    <source>
        <strain evidence="1 2">DSM 103336</strain>
    </source>
</reference>
<dbReference type="Proteomes" id="UP000546701">
    <property type="component" value="Unassembled WGS sequence"/>
</dbReference>
<evidence type="ECO:0000313" key="1">
    <source>
        <dbReference type="EMBL" id="MBB5730366.1"/>
    </source>
</evidence>
<dbReference type="OrthoDB" id="495783at2"/>
<protein>
    <submittedName>
        <fullName evidence="1">Uncharacterized protein YbbK (DUF523 family)</fullName>
    </submittedName>
</protein>